<dbReference type="InterPro" id="IPR053832">
    <property type="entry name" value="DUF6924"/>
</dbReference>
<evidence type="ECO:0000256" key="1">
    <source>
        <dbReference type="SAM" id="MobiDB-lite"/>
    </source>
</evidence>
<evidence type="ECO:0000313" key="4">
    <source>
        <dbReference type="Proteomes" id="UP000587608"/>
    </source>
</evidence>
<accession>A0A7W2HW75</accession>
<dbReference type="Pfam" id="PF21962">
    <property type="entry name" value="DUF6924"/>
    <property type="match status" value="1"/>
</dbReference>
<feature type="domain" description="DUF6924" evidence="2">
    <location>
        <begin position="12"/>
        <end position="132"/>
    </location>
</feature>
<name>A0A7W2HW75_9ACTN</name>
<evidence type="ECO:0000259" key="2">
    <source>
        <dbReference type="Pfam" id="PF21962"/>
    </source>
</evidence>
<sequence length="171" mass="18621">MTTAPLSGTDFSPLLRTDFTDDAAWRTLLDDIDKSWLTVMDDPAHEGFSPDRLLALVPDGSRYPALVVADRDTFRGEERTLLLVDVREEPGRTFRAAVPDAFDSALGNLAIDNQTFDDYLASGSLGEDGVYRLHERHRQALAALRGAADPQGAPAFASVRGRVPGPGNQPR</sequence>
<protein>
    <recommendedName>
        <fullName evidence="2">DUF6924 domain-containing protein</fullName>
    </recommendedName>
</protein>
<gene>
    <name evidence="3" type="ORF">H1X69_21450</name>
</gene>
<comment type="caution">
    <text evidence="3">The sequence shown here is derived from an EMBL/GenBank/DDBJ whole genome shotgun (WGS) entry which is preliminary data.</text>
</comment>
<reference evidence="3 4" key="1">
    <citation type="submission" date="2020-07" db="EMBL/GenBank/DDBJ databases">
        <title>Differential regulation of undecylprodigiosin biosynthesis in the yeast-scavenging Streptomyces strain MBK6.</title>
        <authorList>
            <person name="Baral B."/>
            <person name="Siitonen V."/>
            <person name="Laughlin M."/>
            <person name="Yamada K."/>
            <person name="Ilomaeki M."/>
            <person name="Metsae-Ketelae M."/>
            <person name="Niemi J."/>
        </authorList>
    </citation>
    <scope>NUCLEOTIDE SEQUENCE [LARGE SCALE GENOMIC DNA]</scope>
    <source>
        <strain evidence="3 4">MBK6</strain>
    </source>
</reference>
<dbReference type="RefSeq" id="WP_191853708.1">
    <property type="nucleotide sequence ID" value="NZ_CP108339.1"/>
</dbReference>
<evidence type="ECO:0000313" key="3">
    <source>
        <dbReference type="EMBL" id="MBA5223972.1"/>
    </source>
</evidence>
<feature type="region of interest" description="Disordered" evidence="1">
    <location>
        <begin position="150"/>
        <end position="171"/>
    </location>
</feature>
<organism evidence="3 4">
    <name type="scientific">Streptomyces griseoaurantiacus</name>
    <dbReference type="NCBI Taxonomy" id="68213"/>
    <lineage>
        <taxon>Bacteria</taxon>
        <taxon>Bacillati</taxon>
        <taxon>Actinomycetota</taxon>
        <taxon>Actinomycetes</taxon>
        <taxon>Kitasatosporales</taxon>
        <taxon>Streptomycetaceae</taxon>
        <taxon>Streptomyces</taxon>
        <taxon>Streptomyces aurantiacus group</taxon>
    </lineage>
</organism>
<dbReference type="EMBL" id="JACERG010000015">
    <property type="protein sequence ID" value="MBA5223972.1"/>
    <property type="molecule type" value="Genomic_DNA"/>
</dbReference>
<dbReference type="AlphaFoldDB" id="A0A7W2HW75"/>
<proteinExistence type="predicted"/>
<dbReference type="Proteomes" id="UP000587608">
    <property type="component" value="Unassembled WGS sequence"/>
</dbReference>